<name>A0ABQ3Z2X2_9ACTN</name>
<reference evidence="2 3" key="1">
    <citation type="submission" date="2021-01" db="EMBL/GenBank/DDBJ databases">
        <title>Whole genome shotgun sequence of Actinoplanes durhamensis NBRC 14914.</title>
        <authorList>
            <person name="Komaki H."/>
            <person name="Tamura T."/>
        </authorList>
    </citation>
    <scope>NUCLEOTIDE SEQUENCE [LARGE SCALE GENOMIC DNA]</scope>
    <source>
        <strain evidence="2 3">NBRC 14914</strain>
    </source>
</reference>
<keyword evidence="3" id="KW-1185">Reference proteome</keyword>
<dbReference type="Proteomes" id="UP000637628">
    <property type="component" value="Unassembled WGS sequence"/>
</dbReference>
<feature type="region of interest" description="Disordered" evidence="1">
    <location>
        <begin position="273"/>
        <end position="292"/>
    </location>
</feature>
<evidence type="ECO:0000313" key="3">
    <source>
        <dbReference type="Proteomes" id="UP000637628"/>
    </source>
</evidence>
<evidence type="ECO:0008006" key="4">
    <source>
        <dbReference type="Google" id="ProtNLM"/>
    </source>
</evidence>
<feature type="compositionally biased region" description="Basic and acidic residues" evidence="1">
    <location>
        <begin position="318"/>
        <end position="327"/>
    </location>
</feature>
<dbReference type="Gene3D" id="3.90.176.10">
    <property type="entry name" value="Toxin ADP-ribosyltransferase, Chain A, domain 1"/>
    <property type="match status" value="1"/>
</dbReference>
<proteinExistence type="predicted"/>
<sequence>MTAPPVASVLVRAEIIDDTLLLYAEGEPAADARAVAAALPHVPERATVVCTAEVAGRPDLFALLPGLLVEHLAGLADGIRLVPLGPYADRAAVPALARALGAELGLDQLTVALDPPGPVPFPPDFATKPPAAARPAKAGPAAPPVTVATALVDEKTARPPERTQPPDRTLTPDRTLLPDRTLPLSAIPKPAPDETTSRLVALAGPAPARPLSAAKTTRLTAIPRTPPPAPTAPRPAEKTTRLTVVPTETPTASEVPAAATEAPTAEAEVLPFRRTLPPPTPAAPDREPEPVGDEVAELLTARRPAPEPPSLSLVAAARPEEPADPEPHPAPAAEVSTAERARIVVPRRRLGRDHPGDDLRKLLAGRYDAYSRVAARILAEEPGLRVAAQTAPDLLAGLIAVRAYGTAERAAVNAALRGAADPRAEALAAWIAYGLHRLPAVFGPVFRTVAELPSDAYRKGTVVTEPAFLDGERVRPAPTGPELVIWSAGARRVGRLTDGDLVLFPPGSSFEVLEAEPDRVYLRELPGGRPAAGGERLAERLAAVPPGAAGPAIDALTDLPGLDEHGRIYVTRTNDEVAS</sequence>
<protein>
    <recommendedName>
        <fullName evidence="4">Basic proline-rich protein</fullName>
    </recommendedName>
</protein>
<organism evidence="2 3">
    <name type="scientific">Paractinoplanes durhamensis</name>
    <dbReference type="NCBI Taxonomy" id="113563"/>
    <lineage>
        <taxon>Bacteria</taxon>
        <taxon>Bacillati</taxon>
        <taxon>Actinomycetota</taxon>
        <taxon>Actinomycetes</taxon>
        <taxon>Micromonosporales</taxon>
        <taxon>Micromonosporaceae</taxon>
        <taxon>Paractinoplanes</taxon>
    </lineage>
</organism>
<evidence type="ECO:0000313" key="2">
    <source>
        <dbReference type="EMBL" id="GIE04174.1"/>
    </source>
</evidence>
<feature type="region of interest" description="Disordered" evidence="1">
    <location>
        <begin position="151"/>
        <end position="195"/>
    </location>
</feature>
<evidence type="ECO:0000256" key="1">
    <source>
        <dbReference type="SAM" id="MobiDB-lite"/>
    </source>
</evidence>
<feature type="region of interest" description="Disordered" evidence="1">
    <location>
        <begin position="317"/>
        <end position="336"/>
    </location>
</feature>
<comment type="caution">
    <text evidence="2">The sequence shown here is derived from an EMBL/GenBank/DDBJ whole genome shotgun (WGS) entry which is preliminary data.</text>
</comment>
<dbReference type="EMBL" id="BOML01000043">
    <property type="protein sequence ID" value="GIE04174.1"/>
    <property type="molecule type" value="Genomic_DNA"/>
</dbReference>
<feature type="compositionally biased region" description="Basic and acidic residues" evidence="1">
    <location>
        <begin position="152"/>
        <end position="165"/>
    </location>
</feature>
<gene>
    <name evidence="2" type="ORF">Adu01nite_55240</name>
</gene>
<dbReference type="RefSeq" id="WP_203730695.1">
    <property type="nucleotide sequence ID" value="NZ_BAAATX010000029.1"/>
</dbReference>
<accession>A0ABQ3Z2X2</accession>